<sequence length="455" mass="48454">MPPLSSADRPALVFLHALGSSRHAIDGVAARLADRFDVIGIDLPGFGETPLSQGTSVEDMVRHVAGELSGRLPSRWLLAGHSMGGKIATVLAARTLAGDEPLFGLAGIVLLAGSPPSPEPMDEARREDMLRWVRDGQGLGDDAIRQFIDANVGAPLAPENDARMMQDLRRTTGEAWAAWLERGSREDWSEMVGTLPLPALILAGGADGDLGPDGQRETNARVYPQATVEVLDGAGHLLPLERTDAVADAIIRFWNERAGLGPAVPPEMTQLIASPRVSARTRGILAHRLLPAGAAPRFLSDTQRRTLGALARRVVPQDGPAIDLAALVEGQVAEGKGDGWRPAVLPNDREAYTRALDALEGLDALPEAEQDARIADVAEGRFAPPAGGLSAEQMSAWFEDARVDLVRHWLAHPATMARIGFDGIANGGDGARKQGFERLGAGEREGWEPVLETAR</sequence>
<keyword evidence="1" id="KW-0378">Hydrolase</keyword>
<dbReference type="RefSeq" id="WP_090962419.1">
    <property type="nucleotide sequence ID" value="NZ_FOOA01000006.1"/>
</dbReference>
<evidence type="ECO:0000259" key="2">
    <source>
        <dbReference type="Pfam" id="PF12697"/>
    </source>
</evidence>
<protein>
    <submittedName>
        <fullName evidence="3">Pimeloyl-ACP methyl ester carboxylesterase</fullName>
    </submittedName>
</protein>
<accession>A0A7W6BX71</accession>
<evidence type="ECO:0000313" key="4">
    <source>
        <dbReference type="Proteomes" id="UP000531216"/>
    </source>
</evidence>
<dbReference type="Gene3D" id="3.40.50.1820">
    <property type="entry name" value="alpha/beta hydrolase"/>
    <property type="match status" value="1"/>
</dbReference>
<dbReference type="Proteomes" id="UP000531216">
    <property type="component" value="Unassembled WGS sequence"/>
</dbReference>
<dbReference type="PANTHER" id="PTHR43798">
    <property type="entry name" value="MONOACYLGLYCEROL LIPASE"/>
    <property type="match status" value="1"/>
</dbReference>
<dbReference type="AlphaFoldDB" id="A0A7W6BX71"/>
<dbReference type="InterPro" id="IPR000073">
    <property type="entry name" value="AB_hydrolase_1"/>
</dbReference>
<dbReference type="EMBL" id="JACIDO010000006">
    <property type="protein sequence ID" value="MBB3936793.1"/>
    <property type="molecule type" value="Genomic_DNA"/>
</dbReference>
<dbReference type="SUPFAM" id="SSF53474">
    <property type="entry name" value="alpha/beta-Hydrolases"/>
    <property type="match status" value="1"/>
</dbReference>
<keyword evidence="4" id="KW-1185">Reference proteome</keyword>
<dbReference type="Pfam" id="PF12697">
    <property type="entry name" value="Abhydrolase_6"/>
    <property type="match status" value="1"/>
</dbReference>
<name>A0A7W6BX71_9HYPH</name>
<dbReference type="GO" id="GO:0016020">
    <property type="term" value="C:membrane"/>
    <property type="evidence" value="ECO:0007669"/>
    <property type="project" value="TreeGrafter"/>
</dbReference>
<dbReference type="InterPro" id="IPR050266">
    <property type="entry name" value="AB_hydrolase_sf"/>
</dbReference>
<evidence type="ECO:0000313" key="3">
    <source>
        <dbReference type="EMBL" id="MBB3936793.1"/>
    </source>
</evidence>
<organism evidence="3 4">
    <name type="scientific">Aureimonas phyllosphaerae</name>
    <dbReference type="NCBI Taxonomy" id="1166078"/>
    <lineage>
        <taxon>Bacteria</taxon>
        <taxon>Pseudomonadati</taxon>
        <taxon>Pseudomonadota</taxon>
        <taxon>Alphaproteobacteria</taxon>
        <taxon>Hyphomicrobiales</taxon>
        <taxon>Aurantimonadaceae</taxon>
        <taxon>Aureimonas</taxon>
    </lineage>
</organism>
<evidence type="ECO:0000256" key="1">
    <source>
        <dbReference type="ARBA" id="ARBA00022801"/>
    </source>
</evidence>
<feature type="domain" description="AB hydrolase-1" evidence="2">
    <location>
        <begin position="12"/>
        <end position="249"/>
    </location>
</feature>
<dbReference type="InterPro" id="IPR029058">
    <property type="entry name" value="AB_hydrolase_fold"/>
</dbReference>
<dbReference type="OrthoDB" id="9780765at2"/>
<comment type="caution">
    <text evidence="3">The sequence shown here is derived from an EMBL/GenBank/DDBJ whole genome shotgun (WGS) entry which is preliminary data.</text>
</comment>
<proteinExistence type="predicted"/>
<reference evidence="3 4" key="1">
    <citation type="submission" date="2020-08" db="EMBL/GenBank/DDBJ databases">
        <title>Genomic Encyclopedia of Type Strains, Phase IV (KMG-IV): sequencing the most valuable type-strain genomes for metagenomic binning, comparative biology and taxonomic classification.</title>
        <authorList>
            <person name="Goeker M."/>
        </authorList>
    </citation>
    <scope>NUCLEOTIDE SEQUENCE [LARGE SCALE GENOMIC DNA]</scope>
    <source>
        <strain evidence="3 4">DSM 25024</strain>
    </source>
</reference>
<dbReference type="GO" id="GO:0016787">
    <property type="term" value="F:hydrolase activity"/>
    <property type="evidence" value="ECO:0007669"/>
    <property type="project" value="UniProtKB-KW"/>
</dbReference>
<gene>
    <name evidence="3" type="ORF">GGR05_002958</name>
</gene>
<dbReference type="PANTHER" id="PTHR43798:SF31">
    <property type="entry name" value="AB HYDROLASE SUPERFAMILY PROTEIN YCLE"/>
    <property type="match status" value="1"/>
</dbReference>